<protein>
    <recommendedName>
        <fullName evidence="3 10">Lipid-A-disaccharide synthase</fullName>
        <ecNumber evidence="2 10">2.4.1.182</ecNumber>
    </recommendedName>
</protein>
<evidence type="ECO:0000256" key="9">
    <source>
        <dbReference type="ARBA" id="ARBA00048975"/>
    </source>
</evidence>
<keyword evidence="6" id="KW-0328">Glycosyltransferase</keyword>
<dbReference type="GO" id="GO:0009245">
    <property type="term" value="P:lipid A biosynthetic process"/>
    <property type="evidence" value="ECO:0007669"/>
    <property type="project" value="UniProtKB-UniRule"/>
</dbReference>
<evidence type="ECO:0000313" key="11">
    <source>
        <dbReference type="EMBL" id="CAJ55109.1"/>
    </source>
</evidence>
<evidence type="ECO:0000256" key="3">
    <source>
        <dbReference type="ARBA" id="ARBA00020902"/>
    </source>
</evidence>
<evidence type="ECO:0000256" key="5">
    <source>
        <dbReference type="ARBA" id="ARBA00022556"/>
    </source>
</evidence>
<dbReference type="PANTHER" id="PTHR30372:SF4">
    <property type="entry name" value="LIPID-A-DISACCHARIDE SYNTHASE, MITOCHONDRIAL-RELATED"/>
    <property type="match status" value="1"/>
</dbReference>
<evidence type="ECO:0000256" key="7">
    <source>
        <dbReference type="ARBA" id="ARBA00022679"/>
    </source>
</evidence>
<dbReference type="NCBIfam" id="TIGR00215">
    <property type="entry name" value="lpxB"/>
    <property type="match status" value="1"/>
</dbReference>
<dbReference type="EMBL" id="AM180252">
    <property type="protein sequence ID" value="CAJ55109.1"/>
    <property type="molecule type" value="Genomic_DNA"/>
</dbReference>
<dbReference type="InterPro" id="IPR003835">
    <property type="entry name" value="Glyco_trans_19"/>
</dbReference>
<dbReference type="RefSeq" id="WP_011527138.1">
    <property type="nucleotide sequence ID" value="NC_008011.1"/>
</dbReference>
<dbReference type="GO" id="GO:0008915">
    <property type="term" value="F:lipid-A-disaccharide synthase activity"/>
    <property type="evidence" value="ECO:0007669"/>
    <property type="project" value="UniProtKB-UniRule"/>
</dbReference>
<dbReference type="Pfam" id="PF02684">
    <property type="entry name" value="LpxB"/>
    <property type="match status" value="1"/>
</dbReference>
<evidence type="ECO:0000256" key="10">
    <source>
        <dbReference type="NCBIfam" id="TIGR00215"/>
    </source>
</evidence>
<name>Q1MPG8_LAWIP</name>
<evidence type="ECO:0000256" key="1">
    <source>
        <dbReference type="ARBA" id="ARBA00002056"/>
    </source>
</evidence>
<dbReference type="GO" id="GO:0016020">
    <property type="term" value="C:membrane"/>
    <property type="evidence" value="ECO:0007669"/>
    <property type="project" value="GOC"/>
</dbReference>
<proteinExistence type="predicted"/>
<comment type="function">
    <text evidence="1">Condensation of UDP-2,3-diacylglucosamine and 2,3-diacylglucosamine-1-phosphate to form lipid A disaccharide, a precursor of lipid A, a phosphorylated glycolipid that anchors the lipopolysaccharide to the outer membrane of the cell.</text>
</comment>
<evidence type="ECO:0000256" key="8">
    <source>
        <dbReference type="ARBA" id="ARBA00023098"/>
    </source>
</evidence>
<dbReference type="HOGENOM" id="CLU_036577_3_1_7"/>
<evidence type="ECO:0000256" key="2">
    <source>
        <dbReference type="ARBA" id="ARBA00012687"/>
    </source>
</evidence>
<organism evidence="11 12">
    <name type="scientific">Lawsonia intracellularis (strain PHE/MN1-00)</name>
    <dbReference type="NCBI Taxonomy" id="363253"/>
    <lineage>
        <taxon>Bacteria</taxon>
        <taxon>Pseudomonadati</taxon>
        <taxon>Thermodesulfobacteriota</taxon>
        <taxon>Desulfovibrionia</taxon>
        <taxon>Desulfovibrionales</taxon>
        <taxon>Desulfovibrionaceae</taxon>
        <taxon>Lawsonia</taxon>
    </lineage>
</organism>
<keyword evidence="12" id="KW-1185">Reference proteome</keyword>
<keyword evidence="5" id="KW-0441">Lipid A biosynthesis</keyword>
<keyword evidence="4" id="KW-0444">Lipid biosynthesis</keyword>
<dbReference type="Proteomes" id="UP000002430">
    <property type="component" value="Chromosome"/>
</dbReference>
<comment type="catalytic activity">
    <reaction evidence="9">
        <text>a lipid X + a UDP-2-N,3-O-bis[(3R)-3-hydroxyacyl]-alpha-D-glucosamine = a lipid A disaccharide + UDP + H(+)</text>
        <dbReference type="Rhea" id="RHEA:67828"/>
        <dbReference type="ChEBI" id="CHEBI:15378"/>
        <dbReference type="ChEBI" id="CHEBI:58223"/>
        <dbReference type="ChEBI" id="CHEBI:137748"/>
        <dbReference type="ChEBI" id="CHEBI:176338"/>
        <dbReference type="ChEBI" id="CHEBI:176343"/>
        <dbReference type="EC" id="2.4.1.182"/>
    </reaction>
</comment>
<dbReference type="SUPFAM" id="SSF53756">
    <property type="entry name" value="UDP-Glycosyltransferase/glycogen phosphorylase"/>
    <property type="match status" value="1"/>
</dbReference>
<evidence type="ECO:0000256" key="4">
    <source>
        <dbReference type="ARBA" id="ARBA00022516"/>
    </source>
</evidence>
<evidence type="ECO:0000313" key="12">
    <source>
        <dbReference type="Proteomes" id="UP000002430"/>
    </source>
</evidence>
<dbReference type="eggNOG" id="COG0763">
    <property type="taxonomic scope" value="Bacteria"/>
</dbReference>
<reference evidence="11 12" key="1">
    <citation type="submission" date="2005-11" db="EMBL/GenBank/DDBJ databases">
        <title>The complete genome sequence of Lawsonia intracellularis: the causative agent of proliferative enteropathy.</title>
        <authorList>
            <person name="Kaur K."/>
            <person name="Zhang Q."/>
            <person name="Beckler D."/>
            <person name="Munir S."/>
            <person name="Li L."/>
            <person name="Kinsley K."/>
            <person name="Herron L."/>
            <person name="Peterson A."/>
            <person name="May B."/>
            <person name="Singh S."/>
            <person name="Gebhart C."/>
            <person name="Kapur V."/>
        </authorList>
    </citation>
    <scope>NUCLEOTIDE SEQUENCE [LARGE SCALE GENOMIC DNA]</scope>
    <source>
        <strain evidence="11 12">PHE/MN1-00</strain>
    </source>
</reference>
<dbReference type="KEGG" id="lip:LI1055"/>
<keyword evidence="8" id="KW-0443">Lipid metabolism</keyword>
<gene>
    <name evidence="11" type="primary">lpxB</name>
    <name evidence="11" type="ordered locus">LI1055</name>
</gene>
<evidence type="ECO:0000256" key="6">
    <source>
        <dbReference type="ARBA" id="ARBA00022676"/>
    </source>
</evidence>
<dbReference type="CAZy" id="GT19">
    <property type="family name" value="Glycosyltransferase Family 19"/>
</dbReference>
<dbReference type="GO" id="GO:0005543">
    <property type="term" value="F:phospholipid binding"/>
    <property type="evidence" value="ECO:0007669"/>
    <property type="project" value="TreeGrafter"/>
</dbReference>
<sequence length="371" mass="42061">MATVWINAGEVSGDLQASVLLNAMKEYQPDIKAYGMGGEYLKAAGQKNLFSIDELSVLGIAEIFTTIPRAIQILRKIKYELKILRPDVVILVDAPEFNFRIAKIAHELGLLVCYFIPPKVWAWRTSRIHFLKKYVDCIISILPFEPKFYRQFGIEIEYVGNPLTDLVNWPRIEHIQPVEGRIGIMPGSRKKEVERLLPEFSYAAEELYTKYPQLSFYCIKAPNISTSYLKSLWFSSIPLCIETSVDRYSAMRSCEYIIAASGTATLETALVGVPTVVTYKVSSLSALVARLALKVKWVSLPNLILGKEVFPELLQENAKGSKISFILEHWMKQQNITKELQKDLHEIRKQCGEIGSVSQAARIIVQKFLSH</sequence>
<dbReference type="EC" id="2.4.1.182" evidence="2 10"/>
<dbReference type="STRING" id="363253.LI1055"/>
<dbReference type="AlphaFoldDB" id="Q1MPG8"/>
<dbReference type="OrthoDB" id="9801642at2"/>
<dbReference type="PANTHER" id="PTHR30372">
    <property type="entry name" value="LIPID-A-DISACCHARIDE SYNTHASE"/>
    <property type="match status" value="1"/>
</dbReference>
<accession>Q1MPG8</accession>
<keyword evidence="7" id="KW-0808">Transferase</keyword>